<accession>A0AAN9SRD6</accession>
<evidence type="ECO:0000256" key="1">
    <source>
        <dbReference type="SAM" id="MobiDB-lite"/>
    </source>
</evidence>
<organism evidence="4 5">
    <name type="scientific">Psophocarpus tetragonolobus</name>
    <name type="common">Winged bean</name>
    <name type="synonym">Dolichos tetragonolobus</name>
    <dbReference type="NCBI Taxonomy" id="3891"/>
    <lineage>
        <taxon>Eukaryota</taxon>
        <taxon>Viridiplantae</taxon>
        <taxon>Streptophyta</taxon>
        <taxon>Embryophyta</taxon>
        <taxon>Tracheophyta</taxon>
        <taxon>Spermatophyta</taxon>
        <taxon>Magnoliopsida</taxon>
        <taxon>eudicotyledons</taxon>
        <taxon>Gunneridae</taxon>
        <taxon>Pentapetalae</taxon>
        <taxon>rosids</taxon>
        <taxon>fabids</taxon>
        <taxon>Fabales</taxon>
        <taxon>Fabaceae</taxon>
        <taxon>Papilionoideae</taxon>
        <taxon>50 kb inversion clade</taxon>
        <taxon>NPAAA clade</taxon>
        <taxon>indigoferoid/millettioid clade</taxon>
        <taxon>Phaseoleae</taxon>
        <taxon>Psophocarpus</taxon>
    </lineage>
</organism>
<feature type="domain" description="Cupin type-1" evidence="3">
    <location>
        <begin position="286"/>
        <end position="436"/>
    </location>
</feature>
<reference evidence="4 5" key="1">
    <citation type="submission" date="2024-01" db="EMBL/GenBank/DDBJ databases">
        <title>The genomes of 5 underutilized Papilionoideae crops provide insights into root nodulation and disease resistanc.</title>
        <authorList>
            <person name="Jiang F."/>
        </authorList>
    </citation>
    <scope>NUCLEOTIDE SEQUENCE [LARGE SCALE GENOMIC DNA]</scope>
    <source>
        <strain evidence="4">DUOXIRENSHENG_FW03</strain>
        <tissue evidence="4">Leaves</tissue>
    </source>
</reference>
<dbReference type="AlphaFoldDB" id="A0AAN9SRD6"/>
<evidence type="ECO:0000313" key="4">
    <source>
        <dbReference type="EMBL" id="KAK7404681.1"/>
    </source>
</evidence>
<dbReference type="InterPro" id="IPR006045">
    <property type="entry name" value="Cupin_1"/>
</dbReference>
<protein>
    <recommendedName>
        <fullName evidence="3">Cupin type-1 domain-containing protein</fullName>
    </recommendedName>
</protein>
<dbReference type="EMBL" id="JAYMYS010000002">
    <property type="protein sequence ID" value="KAK7404681.1"/>
    <property type="molecule type" value="Genomic_DNA"/>
</dbReference>
<feature type="region of interest" description="Disordered" evidence="1">
    <location>
        <begin position="232"/>
        <end position="257"/>
    </location>
</feature>
<proteinExistence type="predicted"/>
<dbReference type="CDD" id="cd02244">
    <property type="entry name" value="cupin_7S_vicilin-like_N"/>
    <property type="match status" value="1"/>
</dbReference>
<feature type="compositionally biased region" description="Basic and acidic residues" evidence="1">
    <location>
        <begin position="232"/>
        <end position="245"/>
    </location>
</feature>
<feature type="chain" id="PRO_5042953554" description="Cupin type-1 domain-containing protein" evidence="2">
    <location>
        <begin position="29"/>
        <end position="482"/>
    </location>
</feature>
<dbReference type="InterPro" id="IPR050253">
    <property type="entry name" value="Seed_Storage-Functional"/>
</dbReference>
<keyword evidence="5" id="KW-1185">Reference proteome</keyword>
<dbReference type="SUPFAM" id="SSF51182">
    <property type="entry name" value="RmlC-like cupins"/>
    <property type="match status" value="1"/>
</dbReference>
<dbReference type="PANTHER" id="PTHR31189">
    <property type="entry name" value="OS03G0336100 PROTEIN-RELATED"/>
    <property type="match status" value="1"/>
</dbReference>
<dbReference type="PANTHER" id="PTHR31189:SF2">
    <property type="entry name" value="RMLC-LIKE CUPINS SUPERFAMILY PROTEIN"/>
    <property type="match status" value="1"/>
</dbReference>
<sequence length="482" mass="54234">MFHTVMTNKSTLLLLLFVLLHGVALTMAFFEGEEDWWSESPNSLFLMRKSKRVIKTDAGEMHVLKSHSGRIFGRHMHIGFITMEPKSLFVPQYLDSNLIVFIRRGEAKLGFIYDDELVERRLKTGDVYMIPAGTAFYFVNTGEGQRLHIICSIDPSTSLGLDSFQSFYIGGGANSHSVLSGFEPWILETAFNESRLEVEKVFSKELDGPIMFLGDSYAPSLQTKFPQLKKETKEQQLKKMVQHKEEDEDEEEKQTSRSWRKLLETVFGKANEKTENKDTADPPDSYNLYHDKEPDFRNAYGWSKALHGGEYPPLSEPDIGIFHVKLSAGSMMAPHMNPRASEYGIVLDGHGKLFILFPNGSIAMNSEIKKGDVFVVPRYFPFCQIASRDGPLVFFGFSTSAMKNKPQFLAGAVSLLRTLLGPELAAALGISEETLRRLVEPQHEAVILPSAWVAPPEDAGKNTVHMLPKARSFANHVLMDVF</sequence>
<dbReference type="CDD" id="cd02245">
    <property type="entry name" value="cupin_7S_vicilin-like_C"/>
    <property type="match status" value="1"/>
</dbReference>
<comment type="caution">
    <text evidence="4">The sequence shown here is derived from an EMBL/GenBank/DDBJ whole genome shotgun (WGS) entry which is preliminary data.</text>
</comment>
<gene>
    <name evidence="4" type="ORF">VNO78_05637</name>
</gene>
<dbReference type="InterPro" id="IPR014710">
    <property type="entry name" value="RmlC-like_jellyroll"/>
</dbReference>
<dbReference type="Proteomes" id="UP001386955">
    <property type="component" value="Unassembled WGS sequence"/>
</dbReference>
<evidence type="ECO:0000256" key="2">
    <source>
        <dbReference type="SAM" id="SignalP"/>
    </source>
</evidence>
<dbReference type="InterPro" id="IPR011051">
    <property type="entry name" value="RmlC_Cupin_sf"/>
</dbReference>
<dbReference type="Pfam" id="PF00190">
    <property type="entry name" value="Cupin_1"/>
    <property type="match status" value="2"/>
</dbReference>
<feature type="signal peptide" evidence="2">
    <location>
        <begin position="1"/>
        <end position="28"/>
    </location>
</feature>
<evidence type="ECO:0000259" key="3">
    <source>
        <dbReference type="SMART" id="SM00835"/>
    </source>
</evidence>
<name>A0AAN9SRD6_PSOTE</name>
<feature type="domain" description="Cupin type-1" evidence="3">
    <location>
        <begin position="45"/>
        <end position="199"/>
    </location>
</feature>
<evidence type="ECO:0000313" key="5">
    <source>
        <dbReference type="Proteomes" id="UP001386955"/>
    </source>
</evidence>
<keyword evidence="2" id="KW-0732">Signal</keyword>
<dbReference type="Gene3D" id="2.60.120.10">
    <property type="entry name" value="Jelly Rolls"/>
    <property type="match status" value="2"/>
</dbReference>
<dbReference type="SMART" id="SM00835">
    <property type="entry name" value="Cupin_1"/>
    <property type="match status" value="2"/>
</dbReference>